<dbReference type="CTD" id="167"/>
<dbReference type="InterPro" id="IPR013871">
    <property type="entry name" value="Cysteine_rich_secretory"/>
</dbReference>
<dbReference type="PRINTS" id="PR00838">
    <property type="entry name" value="V5ALLERGEN"/>
</dbReference>
<dbReference type="InterPro" id="IPR014044">
    <property type="entry name" value="CAP_dom"/>
</dbReference>
<dbReference type="OrthoDB" id="737510at2759"/>
<comment type="similarity">
    <text evidence="1">Belongs to the CRISP family.</text>
</comment>
<evidence type="ECO:0000256" key="1">
    <source>
        <dbReference type="ARBA" id="ARBA00009923"/>
    </source>
</evidence>
<dbReference type="Pfam" id="PF08562">
    <property type="entry name" value="Crisp"/>
    <property type="match status" value="1"/>
</dbReference>
<keyword evidence="5" id="KW-1185">Reference proteome</keyword>
<evidence type="ECO:0000259" key="4">
    <source>
        <dbReference type="PROSITE" id="PS51670"/>
    </source>
</evidence>
<evidence type="ECO:0000256" key="2">
    <source>
        <dbReference type="ARBA" id="ARBA00023157"/>
    </source>
</evidence>
<proteinExistence type="inferred from homology"/>
<reference evidence="6" key="1">
    <citation type="submission" date="2025-08" db="UniProtKB">
        <authorList>
            <consortium name="RefSeq"/>
        </authorList>
    </citation>
    <scope>IDENTIFICATION</scope>
    <source>
        <tissue evidence="6">Muscle</tissue>
    </source>
</reference>
<dbReference type="FunFam" id="3.40.33.10:FF:000005">
    <property type="entry name" value="Cysteine-rich secretory protein 2"/>
    <property type="match status" value="1"/>
</dbReference>
<dbReference type="PANTHER" id="PTHR10334">
    <property type="entry name" value="CYSTEINE-RICH SECRETORY PROTEIN-RELATED"/>
    <property type="match status" value="1"/>
</dbReference>
<keyword evidence="2 3" id="KW-1015">Disulfide bond</keyword>
<dbReference type="GeneID" id="118500208"/>
<dbReference type="InterPro" id="IPR001283">
    <property type="entry name" value="CRISP-related"/>
</dbReference>
<dbReference type="InterPro" id="IPR035940">
    <property type="entry name" value="CAP_sf"/>
</dbReference>
<dbReference type="FunCoup" id="A0A7E6DM93">
    <property type="interactions" value="25"/>
</dbReference>
<dbReference type="Gene3D" id="1.10.10.740">
    <property type="entry name" value="Crisp domain"/>
    <property type="match status" value="1"/>
</dbReference>
<organism evidence="5 6">
    <name type="scientific">Phyllostomus discolor</name>
    <name type="common">pale spear-nosed bat</name>
    <dbReference type="NCBI Taxonomy" id="89673"/>
    <lineage>
        <taxon>Eukaryota</taxon>
        <taxon>Metazoa</taxon>
        <taxon>Chordata</taxon>
        <taxon>Craniata</taxon>
        <taxon>Vertebrata</taxon>
        <taxon>Euteleostomi</taxon>
        <taxon>Mammalia</taxon>
        <taxon>Eutheria</taxon>
        <taxon>Laurasiatheria</taxon>
        <taxon>Chiroptera</taxon>
        <taxon>Yangochiroptera</taxon>
        <taxon>Phyllostomidae</taxon>
        <taxon>Phyllostominae</taxon>
        <taxon>Phyllostomus</taxon>
    </lineage>
</organism>
<gene>
    <name evidence="6" type="primary">CRISP1</name>
</gene>
<accession>A0A7E6DM93</accession>
<dbReference type="RefSeq" id="XP_035880114.1">
    <property type="nucleotide sequence ID" value="XM_036024221.1"/>
</dbReference>
<dbReference type="SUPFAM" id="SSF55797">
    <property type="entry name" value="PR-1-like"/>
    <property type="match status" value="1"/>
</dbReference>
<dbReference type="Pfam" id="PF00188">
    <property type="entry name" value="CAP"/>
    <property type="match status" value="1"/>
</dbReference>
<dbReference type="FunFam" id="1.10.10.740:FF:000001">
    <property type="entry name" value="Cysteine-rich secretory protein 2"/>
    <property type="match status" value="1"/>
</dbReference>
<evidence type="ECO:0000313" key="5">
    <source>
        <dbReference type="Proteomes" id="UP000504628"/>
    </source>
</evidence>
<feature type="disulfide bond" evidence="3">
    <location>
        <begin position="229"/>
        <end position="247"/>
    </location>
</feature>
<dbReference type="Proteomes" id="UP000504628">
    <property type="component" value="Chromosome 4"/>
</dbReference>
<name>A0A7E6DM93_9CHIR</name>
<dbReference type="Gene3D" id="3.40.33.10">
    <property type="entry name" value="CAP"/>
    <property type="match status" value="1"/>
</dbReference>
<dbReference type="InterPro" id="IPR042076">
    <property type="entry name" value="Crisp-like_dom"/>
</dbReference>
<dbReference type="KEGG" id="pdic:118500208"/>
<feature type="domain" description="ShKT" evidence="4">
    <location>
        <begin position="220"/>
        <end position="253"/>
    </location>
</feature>
<dbReference type="SMART" id="SM00198">
    <property type="entry name" value="SCP"/>
    <property type="match status" value="1"/>
</dbReference>
<feature type="disulfide bond" evidence="3">
    <location>
        <begin position="238"/>
        <end position="251"/>
    </location>
</feature>
<protein>
    <submittedName>
        <fullName evidence="6">Cysteine-rich secretory protein 1</fullName>
    </submittedName>
</protein>
<dbReference type="InterPro" id="IPR002413">
    <property type="entry name" value="V5_allergen-like"/>
</dbReference>
<comment type="caution">
    <text evidence="3">Lacks conserved residue(s) required for the propagation of feature annotation.</text>
</comment>
<sequence>MTLNFTNYVNLGMTMKHFLLLAAAAGFLPVLIAKPSVVPYSTVLTDLATVQEEIVHLHNYIRNSVFPEARNMMKMSWNEEAAQNARIVSNNCDLAKSNALKRRISNTFCGENKHLTPHVIPWPQVIETWYNESMDFQYGYWSPVIEEKHDRYIQMVWASSYLIGCGVSPCCKTMSHQYLYVCHYCHEGNEPATKNQPYKMGNACEDCPNNCDNGLCTNPCIYYDEYTNCQKLQRVHGCIQRAVKMLCKASCLCGTEIT</sequence>
<dbReference type="InterPro" id="IPR003582">
    <property type="entry name" value="ShKT_dom"/>
</dbReference>
<dbReference type="InParanoid" id="A0A7E6DM93"/>
<evidence type="ECO:0000256" key="3">
    <source>
        <dbReference type="PROSITE-ProRule" id="PRU01005"/>
    </source>
</evidence>
<dbReference type="AlphaFoldDB" id="A0A7E6DM93"/>
<dbReference type="PRINTS" id="PR00837">
    <property type="entry name" value="V5TPXLIKE"/>
</dbReference>
<dbReference type="SUPFAM" id="SSF57546">
    <property type="entry name" value="Crisp domain-like"/>
    <property type="match status" value="1"/>
</dbReference>
<dbReference type="PROSITE" id="PS51670">
    <property type="entry name" value="SHKT"/>
    <property type="match status" value="1"/>
</dbReference>
<evidence type="ECO:0000313" key="6">
    <source>
        <dbReference type="RefSeq" id="XP_035880114.1"/>
    </source>
</evidence>